<evidence type="ECO:0000256" key="1">
    <source>
        <dbReference type="ARBA" id="ARBA00004177"/>
    </source>
</evidence>
<dbReference type="OrthoDB" id="10266451at2759"/>
<evidence type="ECO:0000313" key="9">
    <source>
        <dbReference type="Proteomes" id="UP000078046"/>
    </source>
</evidence>
<dbReference type="GO" id="GO:0004725">
    <property type="term" value="F:protein tyrosine phosphatase activity"/>
    <property type="evidence" value="ECO:0007669"/>
    <property type="project" value="InterPro"/>
</dbReference>
<sequence>MDLKGYKFISIRHRESPFKVDYTTSMLKFVSENDVGISAENFAQSCYEFEQLRENTMMGKSLKNYQAYYCQLLSVSNRFPLNNKSKYAVQYKWKWEDDISIPVLTYEVEYEIACVLFCCGSIQADEACTLVRLTDNDQKDCITKMQEAAGIFEKLYSIFDSNSKCSELNIVQLKSFEFSTVFLNAITKIMMAQSQFAILDKSIDKGKPEILSKIAYQISIWYSEASMNLLEVNVKKKSSGGIMEYLYMCSSVSMAIAYIFKGLEYQNQSKWGKRETCYFGALNSIREIKKTKFTLDSPFHFPSNFSTVVDLKDFFEPFKDRVTRYLNDAKTENSKIYHESVPKIEEIHMKGESYIVGKMFDTEDPSYGRKDLFKAMVLVKSHTISSIYSEMKLNLLKKYQEKVDTHNSALANFVSSYSKLNENMYNCTSLTLPESVISVYAHFSEFYKGNNNILTIYQMPRKLYDKSLIISTKYTAIINEINALKLCEDSTKGYIKKVHEYSASLERCNVKMDLLQSHIEKIKPTFDLLGKVKTLDELDNIISEGTKSIPDSDKELIRRLEEIMEKKNHMVIQRASFMEELKRNIQKDDIIQAISVSKSQNNELLQKQIKKHDVLLKYIDINLAAQKKIVYFIEERYAQFMDVYDRRNLVTKRRNCIIKDITNVFETIRDIETEYRSVLQMYVDLEKKVSHVLEYYTDLRMRPKPIVSQPFDDMRKVNPVLISAPGQFNYNQLPQTQQNYYRNYMPSNQQNTQLPTANYQYNQNYKVAPQNPNNQRQFMGNYQTIPDPQHNQVNIKNVKHEANQINPSVSQYNQYYQVQNQPTHSYETTLNRGMNQLNINQQPSKNYPPSSYQDNRYHQSKEAYSQNNQNMNVFMNAHGEIVSKQPRPNENYQNSPNQYSYNIPNQYQNKANIHTPIHLSKILTGSSIMDENSQIEYKDFQILQPSANRPTKPKMDPEQMNPILYHQKIQDSKESSDTEEIPKLTFNINRFYALAGVFEKSKRMLVCYDNTNYDNDWDKLYRQMFDEYGRIKKDPFVRQWRRCQFIDKNPSVRIPISVARVHHSKNHNLLFLPYDYTRVVINQTPDYINAYHVPDLSVYSPNFIFAQLPLNTTICDFFQMLADYKIENIAILCAHQDFYNDSRVWDKWFSDLDNICYGDWIVSIEPYQTVSTPDIYIRKLILTQKSNSVSMKVIISIFCQWRKSEEPIEKIHQLSFFTYNLQNLYISQHSLCNPIALVSLEGVGRCATFALSYSIINQVKYGGGLDDPVRLLKKLKKHHKYSVKFLSHFVFSIRFALSNVFNYVSNKQVYEGSSFFHHVQSRYAVNPDANDMQLIKELDGLDSSWLF</sequence>
<dbReference type="PANTHER" id="PTHR23030">
    <property type="entry name" value="PCD6 INTERACTING PROTEIN-RELATED"/>
    <property type="match status" value="1"/>
</dbReference>
<dbReference type="PANTHER" id="PTHR23030:SF30">
    <property type="entry name" value="TYROSINE-PROTEIN PHOSPHATASE NON-RECEPTOR TYPE 23"/>
    <property type="match status" value="1"/>
</dbReference>
<evidence type="ECO:0000259" key="6">
    <source>
        <dbReference type="PROSITE" id="PS50055"/>
    </source>
</evidence>
<dbReference type="InterPro" id="IPR029021">
    <property type="entry name" value="Prot-tyrosine_phosphatase-like"/>
</dbReference>
<keyword evidence="4" id="KW-0967">Endosome</keyword>
<evidence type="ECO:0000256" key="5">
    <source>
        <dbReference type="SAM" id="MobiDB-lite"/>
    </source>
</evidence>
<dbReference type="SMART" id="SM00404">
    <property type="entry name" value="PTPc_motif"/>
    <property type="match status" value="1"/>
</dbReference>
<evidence type="ECO:0000256" key="4">
    <source>
        <dbReference type="ARBA" id="ARBA00022753"/>
    </source>
</evidence>
<organism evidence="8 9">
    <name type="scientific">Intoshia linei</name>
    <dbReference type="NCBI Taxonomy" id="1819745"/>
    <lineage>
        <taxon>Eukaryota</taxon>
        <taxon>Metazoa</taxon>
        <taxon>Spiralia</taxon>
        <taxon>Lophotrochozoa</taxon>
        <taxon>Mesozoa</taxon>
        <taxon>Orthonectida</taxon>
        <taxon>Rhopaluridae</taxon>
        <taxon>Intoshia</taxon>
    </lineage>
</organism>
<comment type="subcellular location">
    <subcellularLocation>
        <location evidence="2">Cytoplasm</location>
    </subcellularLocation>
    <subcellularLocation>
        <location evidence="1">Endosome</location>
    </subcellularLocation>
</comment>
<reference evidence="8 9" key="1">
    <citation type="submission" date="2016-04" db="EMBL/GenBank/DDBJ databases">
        <title>The genome of Intoshia linei affirms orthonectids as highly simplified spiralians.</title>
        <authorList>
            <person name="Mikhailov K.V."/>
            <person name="Slusarev G.S."/>
            <person name="Nikitin M.A."/>
            <person name="Logacheva M.D."/>
            <person name="Penin A."/>
            <person name="Aleoshin V."/>
            <person name="Panchin Y.V."/>
        </authorList>
    </citation>
    <scope>NUCLEOTIDE SEQUENCE [LARGE SCALE GENOMIC DNA]</scope>
    <source>
        <strain evidence="8">Intl2013</strain>
        <tissue evidence="8">Whole animal</tissue>
    </source>
</reference>
<name>A0A177AYS8_9BILA</name>
<protein>
    <submittedName>
        <fullName evidence="8">ALG-2 interacting protein X</fullName>
    </submittedName>
</protein>
<dbReference type="InterPro" id="IPR038499">
    <property type="entry name" value="BRO1_sf"/>
</dbReference>
<evidence type="ECO:0000259" key="7">
    <source>
        <dbReference type="PROSITE" id="PS51180"/>
    </source>
</evidence>
<keyword evidence="3" id="KW-0963">Cytoplasm</keyword>
<dbReference type="GO" id="GO:0043328">
    <property type="term" value="P:protein transport to vacuole involved in ubiquitin-dependent protein catabolic process via the multivesicular body sorting pathway"/>
    <property type="evidence" value="ECO:0007669"/>
    <property type="project" value="TreeGrafter"/>
</dbReference>
<dbReference type="PROSITE" id="PS51180">
    <property type="entry name" value="BRO1"/>
    <property type="match status" value="1"/>
</dbReference>
<dbReference type="EMBL" id="LWCA01000868">
    <property type="protein sequence ID" value="OAF66652.1"/>
    <property type="molecule type" value="Genomic_DNA"/>
</dbReference>
<keyword evidence="9" id="KW-1185">Reference proteome</keyword>
<feature type="region of interest" description="Disordered" evidence="5">
    <location>
        <begin position="838"/>
        <end position="857"/>
    </location>
</feature>
<evidence type="ECO:0000256" key="3">
    <source>
        <dbReference type="ARBA" id="ARBA00022490"/>
    </source>
</evidence>
<evidence type="ECO:0000256" key="2">
    <source>
        <dbReference type="ARBA" id="ARBA00004496"/>
    </source>
</evidence>
<dbReference type="InterPro" id="IPR003595">
    <property type="entry name" value="Tyr_Pase_cat"/>
</dbReference>
<evidence type="ECO:0000313" key="8">
    <source>
        <dbReference type="EMBL" id="OAF66652.1"/>
    </source>
</evidence>
<dbReference type="InterPro" id="IPR000242">
    <property type="entry name" value="PTP_cat"/>
</dbReference>
<proteinExistence type="predicted"/>
<dbReference type="Pfam" id="PF13949">
    <property type="entry name" value="ALIX_LYPXL_bnd"/>
    <property type="match status" value="1"/>
</dbReference>
<dbReference type="GO" id="GO:0005768">
    <property type="term" value="C:endosome"/>
    <property type="evidence" value="ECO:0007669"/>
    <property type="project" value="UniProtKB-SubCell"/>
</dbReference>
<dbReference type="SMART" id="SM00194">
    <property type="entry name" value="PTPc"/>
    <property type="match status" value="1"/>
</dbReference>
<dbReference type="Pfam" id="PF03097">
    <property type="entry name" value="BRO1"/>
    <property type="match status" value="1"/>
</dbReference>
<dbReference type="Pfam" id="PF00102">
    <property type="entry name" value="Y_phosphatase"/>
    <property type="match status" value="1"/>
</dbReference>
<feature type="domain" description="BRO1" evidence="7">
    <location>
        <begin position="7"/>
        <end position="410"/>
    </location>
</feature>
<dbReference type="PROSITE" id="PS50055">
    <property type="entry name" value="TYR_PHOSPHATASE_PTP"/>
    <property type="match status" value="1"/>
</dbReference>
<dbReference type="Gene3D" id="1.25.40.280">
    <property type="entry name" value="alix/aip1 like domains"/>
    <property type="match status" value="1"/>
</dbReference>
<comment type="caution">
    <text evidence="8">The sequence shown here is derived from an EMBL/GenBank/DDBJ whole genome shotgun (WGS) entry which is preliminary data.</text>
</comment>
<accession>A0A177AYS8</accession>
<dbReference type="SUPFAM" id="SSF52799">
    <property type="entry name" value="(Phosphotyrosine protein) phosphatases II"/>
    <property type="match status" value="1"/>
</dbReference>
<dbReference type="Gene3D" id="1.20.120.560">
    <property type="entry name" value="alix/aip1 in complex with the ypdl late domain"/>
    <property type="match status" value="1"/>
</dbReference>
<dbReference type="Gene3D" id="3.90.190.10">
    <property type="entry name" value="Protein tyrosine phosphatase superfamily"/>
    <property type="match status" value="1"/>
</dbReference>
<dbReference type="SMART" id="SM01041">
    <property type="entry name" value="BRO1"/>
    <property type="match status" value="1"/>
</dbReference>
<dbReference type="Proteomes" id="UP000078046">
    <property type="component" value="Unassembled WGS sequence"/>
</dbReference>
<dbReference type="InterPro" id="IPR004328">
    <property type="entry name" value="BRO1_dom"/>
</dbReference>
<gene>
    <name evidence="8" type="ORF">A3Q56_05485</name>
</gene>
<feature type="compositionally biased region" description="Polar residues" evidence="5">
    <location>
        <begin position="838"/>
        <end position="854"/>
    </location>
</feature>
<feature type="domain" description="Tyrosine-protein phosphatase" evidence="6">
    <location>
        <begin position="1062"/>
        <end position="1299"/>
    </location>
</feature>
<dbReference type="InterPro" id="IPR025304">
    <property type="entry name" value="ALIX_V_dom"/>
</dbReference>